<dbReference type="Gene3D" id="1.20.1050.10">
    <property type="match status" value="1"/>
</dbReference>
<dbReference type="SUPFAM" id="SSF47616">
    <property type="entry name" value="GST C-terminal domain-like"/>
    <property type="match status" value="1"/>
</dbReference>
<dbReference type="PROSITE" id="PS50404">
    <property type="entry name" value="GST_NTER"/>
    <property type="match status" value="1"/>
</dbReference>
<dbReference type="GO" id="GO:0006749">
    <property type="term" value="P:glutathione metabolic process"/>
    <property type="evidence" value="ECO:0007669"/>
    <property type="project" value="TreeGrafter"/>
</dbReference>
<keyword evidence="3" id="KW-0808">Transferase</keyword>
<dbReference type="InterPro" id="IPR036249">
    <property type="entry name" value="Thioredoxin-like_sf"/>
</dbReference>
<feature type="domain" description="GST C-terminal" evidence="2">
    <location>
        <begin position="93"/>
        <end position="205"/>
    </location>
</feature>
<accession>A0A0C9LQ81</accession>
<dbReference type="STRING" id="91626.A0A0C9LQ81"/>
<evidence type="ECO:0000313" key="4">
    <source>
        <dbReference type="Proteomes" id="UP000053815"/>
    </source>
</evidence>
<dbReference type="SFLD" id="SFLDS00019">
    <property type="entry name" value="Glutathione_Transferase_(cytos"/>
    <property type="match status" value="1"/>
</dbReference>
<dbReference type="GO" id="GO:0004364">
    <property type="term" value="F:glutathione transferase activity"/>
    <property type="evidence" value="ECO:0007669"/>
    <property type="project" value="TreeGrafter"/>
</dbReference>
<dbReference type="PANTHER" id="PTHR11571">
    <property type="entry name" value="GLUTATHIONE S-TRANSFERASE"/>
    <property type="match status" value="1"/>
</dbReference>
<feature type="domain" description="GST N-terminal" evidence="1">
    <location>
        <begin position="2"/>
        <end position="89"/>
    </location>
</feature>
<proteinExistence type="predicted"/>
<evidence type="ECO:0000259" key="1">
    <source>
        <dbReference type="PROSITE" id="PS50404"/>
    </source>
</evidence>
<evidence type="ECO:0000259" key="2">
    <source>
        <dbReference type="PROSITE" id="PS50405"/>
    </source>
</evidence>
<dbReference type="InterPro" id="IPR004046">
    <property type="entry name" value="GST_C"/>
</dbReference>
<keyword evidence="4" id="KW-1185">Reference proteome</keyword>
<dbReference type="Gene3D" id="3.40.30.10">
    <property type="entry name" value="Glutaredoxin"/>
    <property type="match status" value="1"/>
</dbReference>
<dbReference type="SUPFAM" id="SSF52833">
    <property type="entry name" value="Thioredoxin-like"/>
    <property type="match status" value="1"/>
</dbReference>
<dbReference type="PANTHER" id="PTHR11571:SF150">
    <property type="entry name" value="GLUTATHIONE S-TRANSFERASE"/>
    <property type="match status" value="1"/>
</dbReference>
<dbReference type="Proteomes" id="UP000053815">
    <property type="component" value="Unassembled WGS sequence"/>
</dbReference>
<dbReference type="Pfam" id="PF14497">
    <property type="entry name" value="GST_C_3"/>
    <property type="match status" value="1"/>
</dbReference>
<dbReference type="InterPro" id="IPR040079">
    <property type="entry name" value="Glutathione_S-Trfase"/>
</dbReference>
<gene>
    <name evidence="3" type="ORF">MAM1_0006d00713</name>
</gene>
<dbReference type="Pfam" id="PF02798">
    <property type="entry name" value="GST_N"/>
    <property type="match status" value="1"/>
</dbReference>
<dbReference type="OrthoDB" id="414243at2759"/>
<reference evidence="3" key="1">
    <citation type="submission" date="2014-09" db="EMBL/GenBank/DDBJ databases">
        <title>Draft genome sequence of an oleaginous Mucoromycotina fungus Mucor ambiguus NBRC6742.</title>
        <authorList>
            <person name="Takeda I."/>
            <person name="Yamane N."/>
            <person name="Morita T."/>
            <person name="Tamano K."/>
            <person name="Machida M."/>
            <person name="Baker S."/>
            <person name="Koike H."/>
        </authorList>
    </citation>
    <scope>NUCLEOTIDE SEQUENCE</scope>
    <source>
        <strain evidence="3">NBRC 6742</strain>
    </source>
</reference>
<dbReference type="PROSITE" id="PS50405">
    <property type="entry name" value="GST_CTER"/>
    <property type="match status" value="1"/>
</dbReference>
<sequence length="205" mass="23484">MDKITLYYFNVGDSVTRARGENVKLLLEDAGLDHEYIRVKHEDWPELKQKIIAKGVHSATLPVIETNGQYFVKAPAIMRYISTKLGGKYHGSTPEENQLLDVAAELNDVWFEHMKNSFFGSDEMKAKYANETLPAQISLFEKYYSDREGPFILGEKLTYADILIYHMIDDSSARSMLDGTAPNLLKFVEAFEERPNLKKYFATLK</sequence>
<dbReference type="EMBL" id="DF836295">
    <property type="protein sequence ID" value="GAN01280.1"/>
    <property type="molecule type" value="Genomic_DNA"/>
</dbReference>
<evidence type="ECO:0000313" key="3">
    <source>
        <dbReference type="EMBL" id="GAN01280.1"/>
    </source>
</evidence>
<dbReference type="InterPro" id="IPR036282">
    <property type="entry name" value="Glutathione-S-Trfase_C_sf"/>
</dbReference>
<dbReference type="InterPro" id="IPR050213">
    <property type="entry name" value="GST_superfamily"/>
</dbReference>
<name>A0A0C9LQ81_9FUNG</name>
<dbReference type="InterPro" id="IPR004045">
    <property type="entry name" value="Glutathione_S-Trfase_N"/>
</dbReference>
<dbReference type="InterPro" id="IPR010987">
    <property type="entry name" value="Glutathione-S-Trfase_C-like"/>
</dbReference>
<dbReference type="CDD" id="cd03039">
    <property type="entry name" value="GST_N_Sigma_like"/>
    <property type="match status" value="1"/>
</dbReference>
<organism evidence="3">
    <name type="scientific">Mucor ambiguus</name>
    <dbReference type="NCBI Taxonomy" id="91626"/>
    <lineage>
        <taxon>Eukaryota</taxon>
        <taxon>Fungi</taxon>
        <taxon>Fungi incertae sedis</taxon>
        <taxon>Mucoromycota</taxon>
        <taxon>Mucoromycotina</taxon>
        <taxon>Mucoromycetes</taxon>
        <taxon>Mucorales</taxon>
        <taxon>Mucorineae</taxon>
        <taxon>Mucoraceae</taxon>
        <taxon>Mucor</taxon>
    </lineage>
</organism>
<dbReference type="AlphaFoldDB" id="A0A0C9LQ81"/>
<protein>
    <submittedName>
        <fullName evidence="3">Glutathione S-transferase</fullName>
    </submittedName>
</protein>